<name>A0A0K2TF13_LEPSM</name>
<accession>A0A0K2TF13</accession>
<protein>
    <submittedName>
        <fullName evidence="1">Uncharacterized protein</fullName>
    </submittedName>
</protein>
<proteinExistence type="predicted"/>
<sequence>MLMSLPDNFSDDTDIKEDLEEEESNVDINLVSEILPSVKETISNRIQDSFYSNDDISNSSEIISQCRNIN</sequence>
<dbReference type="EMBL" id="HACA01006816">
    <property type="protein sequence ID" value="CDW24177.1"/>
    <property type="molecule type" value="Transcribed_RNA"/>
</dbReference>
<reference evidence="1" key="1">
    <citation type="submission" date="2014-05" db="EMBL/GenBank/DDBJ databases">
        <authorList>
            <person name="Chronopoulou M."/>
        </authorList>
    </citation>
    <scope>NUCLEOTIDE SEQUENCE</scope>
    <source>
        <tissue evidence="1">Whole organism</tissue>
    </source>
</reference>
<evidence type="ECO:0000313" key="1">
    <source>
        <dbReference type="EMBL" id="CDW24177.1"/>
    </source>
</evidence>
<organism evidence="1">
    <name type="scientific">Lepeophtheirus salmonis</name>
    <name type="common">Salmon louse</name>
    <name type="synonym">Caligus salmonis</name>
    <dbReference type="NCBI Taxonomy" id="72036"/>
    <lineage>
        <taxon>Eukaryota</taxon>
        <taxon>Metazoa</taxon>
        <taxon>Ecdysozoa</taxon>
        <taxon>Arthropoda</taxon>
        <taxon>Crustacea</taxon>
        <taxon>Multicrustacea</taxon>
        <taxon>Hexanauplia</taxon>
        <taxon>Copepoda</taxon>
        <taxon>Siphonostomatoida</taxon>
        <taxon>Caligidae</taxon>
        <taxon>Lepeophtheirus</taxon>
    </lineage>
</organism>
<dbReference type="AlphaFoldDB" id="A0A0K2TF13"/>